<sequence>MPLLSLPTELIYLIAECLPTQGSIKALIATHPRFANLSLLYKFLYDKTPKSRLTKSLAWAATNGHEELASAMLRLGAKAVYQTWYSYLAPLAIAVERGHMGITKLLLEHDLEVICHPTRYNKALTAAVRGGRIELLELLLNFSDVSHMDSSYQGQSFWAEPVRQALSIGNQEMVSLLLADTRFQLDTFSLGKAAQGGNENLVKLCLEKAPRPCFPSPEQVLCWAAYEGQPAAVKALLEDGGFDPNGTDQYGQTPLHHAAKNPNAVGVIRLLLAIHNIQADLANPHGMTPLHCAASFGNLEAVRLLLASRQVNLESQDDFFRTPLSFAAMHGMSEVVKLLLATGCVNPDSMDVNAQTPLSLAAGCGDVDTVRLLLAVDAVDPDSRDKRGRTPLSWAKEQGRAEVVRILLDSGRVNPDTEDTRSV</sequence>
<dbReference type="OrthoDB" id="426293at2759"/>
<keyword evidence="1" id="KW-0677">Repeat</keyword>
<keyword evidence="2 3" id="KW-0040">ANK repeat</keyword>
<keyword evidence="5" id="KW-1185">Reference proteome</keyword>
<dbReference type="PROSITE" id="PS50297">
    <property type="entry name" value="ANK_REP_REGION"/>
    <property type="match status" value="3"/>
</dbReference>
<evidence type="ECO:0000313" key="4">
    <source>
        <dbReference type="EMBL" id="KAJ5106403.1"/>
    </source>
</evidence>
<dbReference type="InterPro" id="IPR002110">
    <property type="entry name" value="Ankyrin_rpt"/>
</dbReference>
<gene>
    <name evidence="4" type="ORF">N7456_003078</name>
</gene>
<feature type="repeat" description="ANK" evidence="3">
    <location>
        <begin position="250"/>
        <end position="272"/>
    </location>
</feature>
<comment type="caution">
    <text evidence="4">The sequence shown here is derived from an EMBL/GenBank/DDBJ whole genome shotgun (WGS) entry which is preliminary data.</text>
</comment>
<feature type="repeat" description="ANK" evidence="3">
    <location>
        <begin position="285"/>
        <end position="318"/>
    </location>
</feature>
<evidence type="ECO:0000313" key="5">
    <source>
        <dbReference type="Proteomes" id="UP001149165"/>
    </source>
</evidence>
<reference evidence="4" key="2">
    <citation type="journal article" date="2023" name="IMA Fungus">
        <title>Comparative genomic study of the Penicillium genus elucidates a diverse pangenome and 15 lateral gene transfer events.</title>
        <authorList>
            <person name="Petersen C."/>
            <person name="Sorensen T."/>
            <person name="Nielsen M.R."/>
            <person name="Sondergaard T.E."/>
            <person name="Sorensen J.L."/>
            <person name="Fitzpatrick D.A."/>
            <person name="Frisvad J.C."/>
            <person name="Nielsen K.L."/>
        </authorList>
    </citation>
    <scope>NUCLEOTIDE SEQUENCE</scope>
    <source>
        <strain evidence="4">IBT 30069</strain>
    </source>
</reference>
<dbReference type="SUPFAM" id="SSF48403">
    <property type="entry name" value="Ankyrin repeat"/>
    <property type="match status" value="2"/>
</dbReference>
<dbReference type="Gene3D" id="1.25.40.20">
    <property type="entry name" value="Ankyrin repeat-containing domain"/>
    <property type="match status" value="3"/>
</dbReference>
<dbReference type="SMART" id="SM00248">
    <property type="entry name" value="ANK"/>
    <property type="match status" value="9"/>
</dbReference>
<feature type="repeat" description="ANK" evidence="3">
    <location>
        <begin position="387"/>
        <end position="411"/>
    </location>
</feature>
<dbReference type="AlphaFoldDB" id="A0A9W9FU33"/>
<organism evidence="4 5">
    <name type="scientific">Penicillium angulare</name>
    <dbReference type="NCBI Taxonomy" id="116970"/>
    <lineage>
        <taxon>Eukaryota</taxon>
        <taxon>Fungi</taxon>
        <taxon>Dikarya</taxon>
        <taxon>Ascomycota</taxon>
        <taxon>Pezizomycotina</taxon>
        <taxon>Eurotiomycetes</taxon>
        <taxon>Eurotiomycetidae</taxon>
        <taxon>Eurotiales</taxon>
        <taxon>Aspergillaceae</taxon>
        <taxon>Penicillium</taxon>
    </lineage>
</organism>
<dbReference type="PANTHER" id="PTHR24198:SF165">
    <property type="entry name" value="ANKYRIN REPEAT-CONTAINING PROTEIN-RELATED"/>
    <property type="match status" value="1"/>
</dbReference>
<dbReference type="InterPro" id="IPR036770">
    <property type="entry name" value="Ankyrin_rpt-contain_sf"/>
</dbReference>
<evidence type="ECO:0000256" key="3">
    <source>
        <dbReference type="PROSITE-ProRule" id="PRU00023"/>
    </source>
</evidence>
<name>A0A9W9FU33_9EURO</name>
<dbReference type="Proteomes" id="UP001149165">
    <property type="component" value="Unassembled WGS sequence"/>
</dbReference>
<accession>A0A9W9FU33</accession>
<dbReference type="Pfam" id="PF12796">
    <property type="entry name" value="Ank_2"/>
    <property type="match status" value="3"/>
</dbReference>
<reference evidence="4" key="1">
    <citation type="submission" date="2022-11" db="EMBL/GenBank/DDBJ databases">
        <authorList>
            <person name="Petersen C."/>
        </authorList>
    </citation>
    <scope>NUCLEOTIDE SEQUENCE</scope>
    <source>
        <strain evidence="4">IBT 30069</strain>
    </source>
</reference>
<evidence type="ECO:0000256" key="1">
    <source>
        <dbReference type="ARBA" id="ARBA00022737"/>
    </source>
</evidence>
<dbReference type="EMBL" id="JAPQKH010000003">
    <property type="protein sequence ID" value="KAJ5106403.1"/>
    <property type="molecule type" value="Genomic_DNA"/>
</dbReference>
<protein>
    <submittedName>
        <fullName evidence="4">Uncharacterized protein</fullName>
    </submittedName>
</protein>
<proteinExistence type="predicted"/>
<dbReference type="PANTHER" id="PTHR24198">
    <property type="entry name" value="ANKYRIN REPEAT AND PROTEIN KINASE DOMAIN-CONTAINING PROTEIN"/>
    <property type="match status" value="1"/>
</dbReference>
<evidence type="ECO:0000256" key="2">
    <source>
        <dbReference type="ARBA" id="ARBA00023043"/>
    </source>
</evidence>
<dbReference type="PROSITE" id="PS50088">
    <property type="entry name" value="ANK_REPEAT"/>
    <property type="match status" value="3"/>
</dbReference>